<accession>A0A1C4U856</accession>
<evidence type="ECO:0000313" key="1">
    <source>
        <dbReference type="EMBL" id="SCE67832.1"/>
    </source>
</evidence>
<dbReference type="EMBL" id="FMCT01000001">
    <property type="protein sequence ID" value="SCE67832.1"/>
    <property type="molecule type" value="Genomic_DNA"/>
</dbReference>
<gene>
    <name evidence="1" type="ORF">GA0070563_101326</name>
</gene>
<dbReference type="Proteomes" id="UP000183585">
    <property type="component" value="Unassembled WGS sequence"/>
</dbReference>
<proteinExistence type="predicted"/>
<protein>
    <submittedName>
        <fullName evidence="1">Uncharacterized protein</fullName>
    </submittedName>
</protein>
<organism evidence="1 2">
    <name type="scientific">Micromonospora carbonacea</name>
    <dbReference type="NCBI Taxonomy" id="47853"/>
    <lineage>
        <taxon>Bacteria</taxon>
        <taxon>Bacillati</taxon>
        <taxon>Actinomycetota</taxon>
        <taxon>Actinomycetes</taxon>
        <taxon>Micromonosporales</taxon>
        <taxon>Micromonosporaceae</taxon>
        <taxon>Micromonospora</taxon>
    </lineage>
</organism>
<dbReference type="STRING" id="47853.TK50_18205"/>
<evidence type="ECO:0000313" key="2">
    <source>
        <dbReference type="Proteomes" id="UP000183585"/>
    </source>
</evidence>
<dbReference type="AlphaFoldDB" id="A0A1C4U856"/>
<keyword evidence="2" id="KW-1185">Reference proteome</keyword>
<sequence length="104" mass="10270">MARISYNDPVEQRPRRRLRSATVQIGALTALALTVSGCNMSSGDDDDDCALGPVGGGTTVALAMHVPATGTAATDAGRGDSRAGAAAAVPDRGGFGTHLASCGG</sequence>
<reference evidence="2" key="1">
    <citation type="submission" date="2016-06" db="EMBL/GenBank/DDBJ databases">
        <authorList>
            <person name="Varghese N."/>
            <person name="Submissions Spin"/>
        </authorList>
    </citation>
    <scope>NUCLEOTIDE SEQUENCE [LARGE SCALE GENOMIC DNA]</scope>
    <source>
        <strain evidence="2">DSM 43168</strain>
    </source>
</reference>
<name>A0A1C4U856_9ACTN</name>